<feature type="transmembrane region" description="Helical" evidence="7">
    <location>
        <begin position="192"/>
        <end position="213"/>
    </location>
</feature>
<evidence type="ECO:0000256" key="1">
    <source>
        <dbReference type="ARBA" id="ARBA00004370"/>
    </source>
</evidence>
<dbReference type="SUPFAM" id="SSF158472">
    <property type="entry name" value="HAMP domain-like"/>
    <property type="match status" value="1"/>
</dbReference>
<feature type="compositionally biased region" description="Low complexity" evidence="6">
    <location>
        <begin position="446"/>
        <end position="482"/>
    </location>
</feature>
<evidence type="ECO:0000256" key="3">
    <source>
        <dbReference type="ARBA" id="ARBA00029447"/>
    </source>
</evidence>
<keyword evidence="7" id="KW-0472">Membrane</keyword>
<dbReference type="SMART" id="SM00283">
    <property type="entry name" value="MA"/>
    <property type="match status" value="1"/>
</dbReference>
<feature type="transmembrane region" description="Helical" evidence="7">
    <location>
        <begin position="12"/>
        <end position="34"/>
    </location>
</feature>
<keyword evidence="5" id="KW-0175">Coiled coil</keyword>
<dbReference type="Pfam" id="PF00672">
    <property type="entry name" value="HAMP"/>
    <property type="match status" value="1"/>
</dbReference>
<dbReference type="CDD" id="cd06225">
    <property type="entry name" value="HAMP"/>
    <property type="match status" value="1"/>
</dbReference>
<feature type="coiled-coil region" evidence="5">
    <location>
        <begin position="627"/>
        <end position="654"/>
    </location>
</feature>
<evidence type="ECO:0000256" key="6">
    <source>
        <dbReference type="SAM" id="MobiDB-lite"/>
    </source>
</evidence>
<dbReference type="GO" id="GO:0006935">
    <property type="term" value="P:chemotaxis"/>
    <property type="evidence" value="ECO:0007669"/>
    <property type="project" value="UniProtKB-KW"/>
</dbReference>
<sequence length="736" mass="79417">MKVWDLKIGMRLGLGFGLVLVMLLLVGLVGYWGVNAVSGTTVAMLDGDAVIAQHSARARANILGLRRYEKDTFINIASMDKVDEYFKKWNGEREKVEERIASLEKVAVTTQDKEQVKIIKDKLAGYAAGYNKVYSLIKEGKILTTADANKAIGDVKDESHKMEATAVEFAQEANKRMEGAKKLVTAKQDKTVVMMLIVSLIAIAVGFLISILITRSIKKPISEAVDVANKLADGDLSVDIVVMSGDETGQLLSAMKNMIDSLRESALAAERVAAGDMSVEIKIRSDKDLLGQNLTAMVAAIKGILKETVTLITAIQEGKLDRRGDTSGYQGGWADLLTGINRLVDAFVTPFKMTADCVNRISKGDVPPQITDAYQGDFNEIKNNINQLIEAMNNVTLLAQEIAGGNLLVKVEDRSANDRLMQALALMVKKLTEIVTEVKNAADNVASGSQQMSSGSEEMSQGASEQAAAAEEASSSMEEMSSNIRQNADNALQTEKIAVKSAGDAREGGKAVEETVRAMKDIAGKISIIEEIARQTNLLALNAAIEAARAGEHGKGFAVVASEVRKLAERSQKAAAEISELSASSVDVAVRAGDLLTKMVPDIQRTAELVQEISAASREQDTGAEQINKAIQQLDQVIQQNAGASEEMASTAEELASQAEQLQCSISFFRIENVEQGRKAAARAPAYQKDKQPQRIRIQHMGNGEKANSHPSKSAVGHDLDMDSGVDHMDVDFEKY</sequence>
<gene>
    <name evidence="10" type="primary">mcp34H-5</name>
    <name evidence="10" type="ordered locus">Geob_2268</name>
</gene>
<dbReference type="Gene3D" id="6.10.340.10">
    <property type="match status" value="1"/>
</dbReference>
<keyword evidence="4" id="KW-0807">Transducer</keyword>
<protein>
    <submittedName>
        <fullName evidence="10">Methyl-accepting chemotaxis sensory transducer, class 34H</fullName>
    </submittedName>
</protein>
<comment type="subcellular location">
    <subcellularLocation>
        <location evidence="1">Membrane</location>
    </subcellularLocation>
</comment>
<dbReference type="Proteomes" id="UP000007721">
    <property type="component" value="Chromosome"/>
</dbReference>
<evidence type="ECO:0000256" key="7">
    <source>
        <dbReference type="SAM" id="Phobius"/>
    </source>
</evidence>
<dbReference type="InterPro" id="IPR051310">
    <property type="entry name" value="MCP_chemotaxis"/>
</dbReference>
<evidence type="ECO:0000256" key="5">
    <source>
        <dbReference type="SAM" id="Coils"/>
    </source>
</evidence>
<dbReference type="HOGENOM" id="CLU_000445_107_16_7"/>
<evidence type="ECO:0000313" key="11">
    <source>
        <dbReference type="Proteomes" id="UP000007721"/>
    </source>
</evidence>
<dbReference type="PANTHER" id="PTHR43531:SF11">
    <property type="entry name" value="METHYL-ACCEPTING CHEMOTAXIS PROTEIN 3"/>
    <property type="match status" value="1"/>
</dbReference>
<dbReference type="Pfam" id="PF18947">
    <property type="entry name" value="HAMP_2"/>
    <property type="match status" value="1"/>
</dbReference>
<reference evidence="10 11" key="1">
    <citation type="submission" date="2009-01" db="EMBL/GenBank/DDBJ databases">
        <title>Complete sequence of Geobacter sp. FRC-32.</title>
        <authorList>
            <consortium name="US DOE Joint Genome Institute"/>
            <person name="Lucas S."/>
            <person name="Copeland A."/>
            <person name="Lapidus A."/>
            <person name="Glavina del Rio T."/>
            <person name="Dalin E."/>
            <person name="Tice H."/>
            <person name="Bruce D."/>
            <person name="Goodwin L."/>
            <person name="Pitluck S."/>
            <person name="Saunders E."/>
            <person name="Brettin T."/>
            <person name="Detter J.C."/>
            <person name="Han C."/>
            <person name="Larimer F."/>
            <person name="Land M."/>
            <person name="Hauser L."/>
            <person name="Kyrpides N."/>
            <person name="Ovchinnikova G."/>
            <person name="Kostka J."/>
            <person name="Richardson P."/>
        </authorList>
    </citation>
    <scope>NUCLEOTIDE SEQUENCE [LARGE SCALE GENOMIC DNA]</scope>
    <source>
        <strain evidence="11">DSM 22248 / JCM 15807 / FRC-32</strain>
    </source>
</reference>
<proteinExistence type="inferred from homology"/>
<name>B9M9Q0_GEODF</name>
<dbReference type="Pfam" id="PF12729">
    <property type="entry name" value="4HB_MCP_1"/>
    <property type="match status" value="1"/>
</dbReference>
<evidence type="ECO:0000259" key="9">
    <source>
        <dbReference type="PROSITE" id="PS50885"/>
    </source>
</evidence>
<feature type="region of interest" description="Disordered" evidence="6">
    <location>
        <begin position="445"/>
        <end position="483"/>
    </location>
</feature>
<dbReference type="OrthoDB" id="9806477at2"/>
<dbReference type="STRING" id="316067.Geob_2268"/>
<feature type="domain" description="HAMP" evidence="9">
    <location>
        <begin position="215"/>
        <end position="267"/>
    </location>
</feature>
<dbReference type="PANTHER" id="PTHR43531">
    <property type="entry name" value="PROTEIN ICFG"/>
    <property type="match status" value="1"/>
</dbReference>
<dbReference type="Gene3D" id="1.10.287.950">
    <property type="entry name" value="Methyl-accepting chemotaxis protein"/>
    <property type="match status" value="1"/>
</dbReference>
<dbReference type="KEGG" id="geo:Geob_2268"/>
<dbReference type="InterPro" id="IPR004090">
    <property type="entry name" value="Chemotax_Me-accpt_rcpt"/>
</dbReference>
<dbReference type="eggNOG" id="COG0840">
    <property type="taxonomic scope" value="Bacteria"/>
</dbReference>
<organism evidence="10 11">
    <name type="scientific">Geotalea daltonii (strain DSM 22248 / JCM 15807 / FRC-32)</name>
    <name type="common">Geobacter daltonii</name>
    <dbReference type="NCBI Taxonomy" id="316067"/>
    <lineage>
        <taxon>Bacteria</taxon>
        <taxon>Pseudomonadati</taxon>
        <taxon>Thermodesulfobacteriota</taxon>
        <taxon>Desulfuromonadia</taxon>
        <taxon>Geobacterales</taxon>
        <taxon>Geobacteraceae</taxon>
        <taxon>Geotalea</taxon>
    </lineage>
</organism>
<dbReference type="PROSITE" id="PS50111">
    <property type="entry name" value="CHEMOTAXIS_TRANSDUC_2"/>
    <property type="match status" value="1"/>
</dbReference>
<dbReference type="GO" id="GO:0004888">
    <property type="term" value="F:transmembrane signaling receptor activity"/>
    <property type="evidence" value="ECO:0007669"/>
    <property type="project" value="InterPro"/>
</dbReference>
<dbReference type="EMBL" id="CP001390">
    <property type="protein sequence ID" value="ACM20622.1"/>
    <property type="molecule type" value="Genomic_DNA"/>
</dbReference>
<dbReference type="FunFam" id="1.10.287.950:FF:000001">
    <property type="entry name" value="Methyl-accepting chemotaxis sensory transducer"/>
    <property type="match status" value="1"/>
</dbReference>
<evidence type="ECO:0000256" key="2">
    <source>
        <dbReference type="ARBA" id="ARBA00022500"/>
    </source>
</evidence>
<dbReference type="GO" id="GO:0007165">
    <property type="term" value="P:signal transduction"/>
    <property type="evidence" value="ECO:0007669"/>
    <property type="project" value="UniProtKB-KW"/>
</dbReference>
<accession>B9M9Q0</accession>
<dbReference type="Gene3D" id="1.20.120.1530">
    <property type="match status" value="1"/>
</dbReference>
<keyword evidence="7" id="KW-0812">Transmembrane</keyword>
<dbReference type="InterPro" id="IPR003660">
    <property type="entry name" value="HAMP_dom"/>
</dbReference>
<dbReference type="GO" id="GO:0005886">
    <property type="term" value="C:plasma membrane"/>
    <property type="evidence" value="ECO:0007669"/>
    <property type="project" value="TreeGrafter"/>
</dbReference>
<evidence type="ECO:0000313" key="10">
    <source>
        <dbReference type="EMBL" id="ACM20622.1"/>
    </source>
</evidence>
<dbReference type="InterPro" id="IPR024478">
    <property type="entry name" value="HlyB_4HB_MCP"/>
</dbReference>
<comment type="similarity">
    <text evidence="3">Belongs to the methyl-accepting chemotaxis (MCP) protein family.</text>
</comment>
<keyword evidence="11" id="KW-1185">Reference proteome</keyword>
<evidence type="ECO:0000256" key="4">
    <source>
        <dbReference type="PROSITE-ProRule" id="PRU00284"/>
    </source>
</evidence>
<dbReference type="PRINTS" id="PR00260">
    <property type="entry name" value="CHEMTRNSDUCR"/>
</dbReference>
<feature type="region of interest" description="Disordered" evidence="6">
    <location>
        <begin position="702"/>
        <end position="723"/>
    </location>
</feature>
<dbReference type="SMART" id="SM00304">
    <property type="entry name" value="HAMP"/>
    <property type="match status" value="2"/>
</dbReference>
<feature type="coiled-coil region" evidence="5">
    <location>
        <begin position="86"/>
        <end position="113"/>
    </location>
</feature>
<dbReference type="RefSeq" id="WP_012647351.1">
    <property type="nucleotide sequence ID" value="NC_011979.1"/>
</dbReference>
<dbReference type="PROSITE" id="PS50885">
    <property type="entry name" value="HAMP"/>
    <property type="match status" value="1"/>
</dbReference>
<dbReference type="AlphaFoldDB" id="B9M9Q0"/>
<keyword evidence="7" id="KW-1133">Transmembrane helix</keyword>
<dbReference type="InterPro" id="IPR004089">
    <property type="entry name" value="MCPsignal_dom"/>
</dbReference>
<feature type="domain" description="Methyl-accepting transducer" evidence="8">
    <location>
        <begin position="441"/>
        <end position="656"/>
    </location>
</feature>
<dbReference type="SUPFAM" id="SSF58104">
    <property type="entry name" value="Methyl-accepting chemotaxis protein (MCP) signaling domain"/>
    <property type="match status" value="1"/>
</dbReference>
<evidence type="ECO:0000259" key="8">
    <source>
        <dbReference type="PROSITE" id="PS50111"/>
    </source>
</evidence>
<keyword evidence="2" id="KW-0145">Chemotaxis</keyword>
<dbReference type="Pfam" id="PF00015">
    <property type="entry name" value="MCPsignal"/>
    <property type="match status" value="1"/>
</dbReference>